<accession>A0A0E9UAN8</accession>
<sequence length="27" mass="2857">MEGSKFPFEGSGFVSSPITTTTTTYSP</sequence>
<protein>
    <submittedName>
        <fullName evidence="2">Uncharacterized protein</fullName>
    </submittedName>
</protein>
<dbReference type="EMBL" id="GBXM01045628">
    <property type="protein sequence ID" value="JAH62949.1"/>
    <property type="molecule type" value="Transcribed_RNA"/>
</dbReference>
<name>A0A0E9UAN8_ANGAN</name>
<proteinExistence type="predicted"/>
<dbReference type="AlphaFoldDB" id="A0A0E9UAN8"/>
<organism evidence="2">
    <name type="scientific">Anguilla anguilla</name>
    <name type="common">European freshwater eel</name>
    <name type="synonym">Muraena anguilla</name>
    <dbReference type="NCBI Taxonomy" id="7936"/>
    <lineage>
        <taxon>Eukaryota</taxon>
        <taxon>Metazoa</taxon>
        <taxon>Chordata</taxon>
        <taxon>Craniata</taxon>
        <taxon>Vertebrata</taxon>
        <taxon>Euteleostomi</taxon>
        <taxon>Actinopterygii</taxon>
        <taxon>Neopterygii</taxon>
        <taxon>Teleostei</taxon>
        <taxon>Anguilliformes</taxon>
        <taxon>Anguillidae</taxon>
        <taxon>Anguilla</taxon>
    </lineage>
</organism>
<reference evidence="2" key="1">
    <citation type="submission" date="2014-11" db="EMBL/GenBank/DDBJ databases">
        <authorList>
            <person name="Amaro Gonzalez C."/>
        </authorList>
    </citation>
    <scope>NUCLEOTIDE SEQUENCE</scope>
</reference>
<evidence type="ECO:0000256" key="1">
    <source>
        <dbReference type="SAM" id="MobiDB-lite"/>
    </source>
</evidence>
<evidence type="ECO:0000313" key="2">
    <source>
        <dbReference type="EMBL" id="JAH62949.1"/>
    </source>
</evidence>
<reference evidence="2" key="2">
    <citation type="journal article" date="2015" name="Fish Shellfish Immunol.">
        <title>Early steps in the European eel (Anguilla anguilla)-Vibrio vulnificus interaction in the gills: Role of the RtxA13 toxin.</title>
        <authorList>
            <person name="Callol A."/>
            <person name="Pajuelo D."/>
            <person name="Ebbesson L."/>
            <person name="Teles M."/>
            <person name="MacKenzie S."/>
            <person name="Amaro C."/>
        </authorList>
    </citation>
    <scope>NUCLEOTIDE SEQUENCE</scope>
</reference>
<feature type="region of interest" description="Disordered" evidence="1">
    <location>
        <begin position="1"/>
        <end position="27"/>
    </location>
</feature>